<proteinExistence type="predicted"/>
<dbReference type="PANTHER" id="PTHR43397">
    <property type="entry name" value="ERGOTHIONEINE BIOSYNTHESIS PROTEIN 1"/>
    <property type="match status" value="1"/>
</dbReference>
<dbReference type="InterPro" id="IPR005532">
    <property type="entry name" value="SUMF_dom"/>
</dbReference>
<dbReference type="InterPro" id="IPR051128">
    <property type="entry name" value="EgtD_Methyltrsf_superfamily"/>
</dbReference>
<dbReference type="Proteomes" id="UP000076154">
    <property type="component" value="Unassembled WGS sequence"/>
</dbReference>
<dbReference type="PANTHER" id="PTHR43397:SF1">
    <property type="entry name" value="ERGOTHIONEINE BIOSYNTHESIS PROTEIN 1"/>
    <property type="match status" value="1"/>
</dbReference>
<dbReference type="Gene3D" id="3.90.1580.10">
    <property type="entry name" value="paralog of FGE (formylglycine-generating enzyme)"/>
    <property type="match status" value="1"/>
</dbReference>
<dbReference type="EMBL" id="LUEZ02000009">
    <property type="protein sequence ID" value="RDB29897.1"/>
    <property type="molecule type" value="Genomic_DNA"/>
</dbReference>
<dbReference type="AlphaFoldDB" id="A0A369KAL7"/>
<organism evidence="2 3">
    <name type="scientific">Hypsizygus marmoreus</name>
    <name type="common">White beech mushroom</name>
    <name type="synonym">Agaricus marmoreus</name>
    <dbReference type="NCBI Taxonomy" id="39966"/>
    <lineage>
        <taxon>Eukaryota</taxon>
        <taxon>Fungi</taxon>
        <taxon>Dikarya</taxon>
        <taxon>Basidiomycota</taxon>
        <taxon>Agaricomycotina</taxon>
        <taxon>Agaricomycetes</taxon>
        <taxon>Agaricomycetidae</taxon>
        <taxon>Agaricales</taxon>
        <taxon>Tricholomatineae</taxon>
        <taxon>Lyophyllaceae</taxon>
        <taxon>Hypsizygus</taxon>
    </lineage>
</organism>
<evidence type="ECO:0000259" key="1">
    <source>
        <dbReference type="Pfam" id="PF03781"/>
    </source>
</evidence>
<evidence type="ECO:0000313" key="2">
    <source>
        <dbReference type="EMBL" id="RDB29897.1"/>
    </source>
</evidence>
<dbReference type="InterPro" id="IPR042095">
    <property type="entry name" value="SUMF_sf"/>
</dbReference>
<dbReference type="OrthoDB" id="659at2759"/>
<dbReference type="STRING" id="39966.A0A369KAL7"/>
<feature type="domain" description="Sulfatase-modifying factor enzyme-like" evidence="1">
    <location>
        <begin position="449"/>
        <end position="546"/>
    </location>
</feature>
<protein>
    <submittedName>
        <fullName evidence="2">Ergothioneine biosynthesis protein 1</fullName>
    </submittedName>
</protein>
<name>A0A369KAL7_HYPMA</name>
<dbReference type="InterPro" id="IPR016187">
    <property type="entry name" value="CTDL_fold"/>
</dbReference>
<keyword evidence="3" id="KW-1185">Reference proteome</keyword>
<reference evidence="2" key="1">
    <citation type="submission" date="2018-04" db="EMBL/GenBank/DDBJ databases">
        <title>Whole genome sequencing of Hypsizygus marmoreus.</title>
        <authorList>
            <person name="Choi I.-G."/>
            <person name="Min B."/>
            <person name="Kim J.-G."/>
            <person name="Kim S."/>
            <person name="Oh Y.-L."/>
            <person name="Kong W.-S."/>
            <person name="Park H."/>
            <person name="Jeong J."/>
            <person name="Song E.-S."/>
        </authorList>
    </citation>
    <scope>NUCLEOTIDE SEQUENCE [LARGE SCALE GENOMIC DNA]</scope>
    <source>
        <strain evidence="2">51987-8</strain>
    </source>
</reference>
<dbReference type="Pfam" id="PF03781">
    <property type="entry name" value="FGE-sulfatase"/>
    <property type="match status" value="2"/>
</dbReference>
<sequence length="662" mass="73936">MLFFGVLHLQLLSEHFESPSTPSVFTMSSVSSSSSVESVSDRSDSRSTTPSSVASDASSYKRCEVSATAFPTTYVCVASTFVEPQVVKAIFDTYAQGGSLGLCIPSVAEAMGTPSFADWKKESIVANGETKAIDILVSPGKCVLFDQDNLDLWRPIVSTNPQVAYHLNVFSLASLRAVMSLPRLDGYVLHTLEQPSFVFTTLEQTPGFSLTSTTSKGNVPSLEEWQSVWSAWDLVTLQMIPHDMLLQKPIDLRHKCLFYIGHIPTQVFPARRWFLDMLLSKSIGGGASEPQYFWNIFERGIDPHVDDPEYCHSHSEVPEKDEDWPTLDTVIGFRNRVRARLAQLYDELKSGKRRLTRNIARTLVMTIEHEGFHIETLLYMLIQRAGTGTLPPPGFVTPPWKILTQQWDANPPPGTPTVTLGPATVTLGHDDSEGDDSLEAVADDVEGHVFGWDNESPARKHEVGAFRVDWRPVTNREFETFWRESGACHYQMPGSWVEEGGEIKVRTMYGPVPMEIGQHWPVLTSYDQLLAYAHSKGGRLPTEQELRLFLDTYDVGHEGGSNTGLRNWHPIPATMGLEENGGKGSNGGVWEWTSTLFDTHEGLSPTKLFTGYSTDFFDTKHQVVLGASYATIPRIASRRTVRNFYQHNYPYPWVGGRVVYDV</sequence>
<evidence type="ECO:0000313" key="3">
    <source>
        <dbReference type="Proteomes" id="UP000076154"/>
    </source>
</evidence>
<feature type="domain" description="Sulfatase-modifying factor enzyme-like" evidence="1">
    <location>
        <begin position="586"/>
        <end position="659"/>
    </location>
</feature>
<dbReference type="InParanoid" id="A0A369KAL7"/>
<dbReference type="FunCoup" id="A0A369KAL7">
    <property type="interactions" value="12"/>
</dbReference>
<comment type="caution">
    <text evidence="2">The sequence shown here is derived from an EMBL/GenBank/DDBJ whole genome shotgun (WGS) entry which is preliminary data.</text>
</comment>
<dbReference type="SUPFAM" id="SSF56436">
    <property type="entry name" value="C-type lectin-like"/>
    <property type="match status" value="1"/>
</dbReference>
<accession>A0A369KAL7</accession>
<gene>
    <name evidence="2" type="primary">egt-1_0</name>
    <name evidence="2" type="ORF">Hypma_014038</name>
</gene>